<dbReference type="InterPro" id="IPR036366">
    <property type="entry name" value="PGBDSf"/>
</dbReference>
<dbReference type="Gene3D" id="2.160.20.10">
    <property type="entry name" value="Single-stranded right-handed beta-helix, Pectin lyase-like"/>
    <property type="match status" value="1"/>
</dbReference>
<dbReference type="InterPro" id="IPR012334">
    <property type="entry name" value="Pectin_lyas_fold"/>
</dbReference>
<dbReference type="SUPFAM" id="SSF51126">
    <property type="entry name" value="Pectin lyase-like"/>
    <property type="match status" value="1"/>
</dbReference>
<evidence type="ECO:0000259" key="1">
    <source>
        <dbReference type="PROSITE" id="PS51841"/>
    </source>
</evidence>
<dbReference type="Pfam" id="PF00932">
    <property type="entry name" value="LTD"/>
    <property type="match status" value="1"/>
</dbReference>
<dbReference type="SUPFAM" id="SSF74853">
    <property type="entry name" value="Lamin A/C globular tail domain"/>
    <property type="match status" value="1"/>
</dbReference>
<dbReference type="InterPro" id="IPR036415">
    <property type="entry name" value="Lamin_tail_dom_sf"/>
</dbReference>
<dbReference type="SUPFAM" id="SSF47090">
    <property type="entry name" value="PGBD-like"/>
    <property type="match status" value="1"/>
</dbReference>
<organism evidence="2 3">
    <name type="scientific">Candidatus Kaiserbacteria bacterium RIFOXYD1_FULL_47_14</name>
    <dbReference type="NCBI Taxonomy" id="1798533"/>
    <lineage>
        <taxon>Bacteria</taxon>
        <taxon>Candidatus Kaiseribacteriota</taxon>
    </lineage>
</organism>
<protein>
    <recommendedName>
        <fullName evidence="1">LTD domain-containing protein</fullName>
    </recommendedName>
</protein>
<accession>A0A1F6G5Y1</accession>
<dbReference type="InterPro" id="IPR001322">
    <property type="entry name" value="Lamin_tail_dom"/>
</dbReference>
<name>A0A1F6G5Y1_9BACT</name>
<dbReference type="AlphaFoldDB" id="A0A1F6G5Y1"/>
<dbReference type="InterPro" id="IPR036365">
    <property type="entry name" value="PGBD-like_sf"/>
</dbReference>
<proteinExistence type="predicted"/>
<dbReference type="InterPro" id="IPR002477">
    <property type="entry name" value="Peptidoglycan-bd-like"/>
</dbReference>
<dbReference type="Pfam" id="PF01471">
    <property type="entry name" value="PG_binding_1"/>
    <property type="match status" value="1"/>
</dbReference>
<dbReference type="PROSITE" id="PS51841">
    <property type="entry name" value="LTD"/>
    <property type="match status" value="1"/>
</dbReference>
<dbReference type="SMART" id="SM00710">
    <property type="entry name" value="PbH1"/>
    <property type="match status" value="5"/>
</dbReference>
<dbReference type="STRING" id="1798533.A2609_00335"/>
<dbReference type="Gene3D" id="2.60.40.2340">
    <property type="match status" value="2"/>
</dbReference>
<evidence type="ECO:0000313" key="3">
    <source>
        <dbReference type="Proteomes" id="UP000176867"/>
    </source>
</evidence>
<dbReference type="InterPro" id="IPR006626">
    <property type="entry name" value="PbH1"/>
</dbReference>
<gene>
    <name evidence="2" type="ORF">A2609_00335</name>
</gene>
<comment type="caution">
    <text evidence="2">The sequence shown here is derived from an EMBL/GenBank/DDBJ whole genome shotgun (WGS) entry which is preliminary data.</text>
</comment>
<dbReference type="Proteomes" id="UP000176867">
    <property type="component" value="Unassembled WGS sequence"/>
</dbReference>
<sequence>MNKVLRFSVPLLFSILVFGIAAPSVFADAPSIIINEFSSASATEWVELLNTTGSSIDLAGWKLTELTNPSGTPVQADLLLLSGTISAGGVLAFDVGTDKLNNSGDSIGLYDNSGTPVLIHRIIYGTVAGDNYPTTTGLGTVPTAVQSGSFDGTNWSISSSPTKNASNGEGGGGGNGPDYTAIFGDIKTTLAGQEIDTNIDTCASVPTGCSGLYFEKTDKGRVTFSASMDLTASSTNTFLQGLGSKMEASAGSMKFDAQTAYLLKNAGAQIKIYGLNALGFTDVPNIVVKNDAGTVIPSTDGTNYPTLSGITYDAATHDGTLTFDASHFTTFETKKVLNVTTGVGYDTIQAAVTAASAGDTINVAAGTYAENVVIDKGLTLQGTAGATIAPTTGPGVEIDASPADHPVTVDSFTITPQGSALDSAQGIVIGSVGSPVATHNITISNNTITTAGQNMGILVRGVSTNGPGYPNSTGLTVTHNTITLSGDSTAMYASWVATVHSNWSITHNTFNSPVGTNLELYNVDGVDISNNIFEPSGSGGSGSVFIGAELDNALTGAVTFNNNDVQGNGAGGGSMVVFTTNLKTSGTATMGAVTISGNTFNNWDSRALLIHKAGVTVSGIRENKFLDSGQALDNRNGVLIDATNNWWGTAVVADVIAKISANGNVTYKPYYIDDTKTTLSDIKAITVFNFATPAATGIVNETAKTVAITVPFGTNVTALIPTITMTGVSVSPSFGVAQDFTNLVTYTVTAVDGTTQTYDVTVTVALNPAKAITAFNFATPAATGVINEINHTISVNVPNGTDVTVLIATFVTTGAGVSIGETTQISATTANNFATTKTYRVTAANGTTQGYIVTVTVLAATQVAPDNTGSANVDSTKPQVVITNPTQDVAVTISSGTTDAKIDVSSFISSGMGDIPKITITSTAGSGNAAAATIEIPATKVTSADATWNGVISAPTVTTVDLPVTSGETKTLGAAIEVGFASAKLSFDEAVRILLPNQAGKRAGYSRPGTDFTEITNTCTADNQATGNTLAADSECKIDVGSDLVIWTKHFTKFASYTQTTNILAGSSGGNACGYGFVWNPDKMSCSQAVATAVTPTHAQGQVLGVAVYNFVNNLAVGSRGADVMALQQFLIDGGYAIPAGATGYFGMQTKEAVRAFQKAKGVANTGFVGQLTRAELNKGSSSSDLTISEINSVATALHAFNADEAIINKVRAILTK</sequence>
<feature type="domain" description="LTD" evidence="1">
    <location>
        <begin position="17"/>
        <end position="126"/>
    </location>
</feature>
<dbReference type="EMBL" id="MFMU01000006">
    <property type="protein sequence ID" value="OGG93506.1"/>
    <property type="molecule type" value="Genomic_DNA"/>
</dbReference>
<reference evidence="2 3" key="1">
    <citation type="journal article" date="2016" name="Nat. Commun.">
        <title>Thousands of microbial genomes shed light on interconnected biogeochemical processes in an aquifer system.</title>
        <authorList>
            <person name="Anantharaman K."/>
            <person name="Brown C.T."/>
            <person name="Hug L.A."/>
            <person name="Sharon I."/>
            <person name="Castelle C.J."/>
            <person name="Probst A.J."/>
            <person name="Thomas B.C."/>
            <person name="Singh A."/>
            <person name="Wilkins M.J."/>
            <person name="Karaoz U."/>
            <person name="Brodie E.L."/>
            <person name="Williams K.H."/>
            <person name="Hubbard S.S."/>
            <person name="Banfield J.F."/>
        </authorList>
    </citation>
    <scope>NUCLEOTIDE SEQUENCE [LARGE SCALE GENOMIC DNA]</scope>
</reference>
<dbReference type="InterPro" id="IPR011050">
    <property type="entry name" value="Pectin_lyase_fold/virulence"/>
</dbReference>
<dbReference type="Gene3D" id="1.10.101.10">
    <property type="entry name" value="PGBD-like superfamily/PGBD"/>
    <property type="match status" value="1"/>
</dbReference>
<evidence type="ECO:0000313" key="2">
    <source>
        <dbReference type="EMBL" id="OGG93506.1"/>
    </source>
</evidence>